<protein>
    <submittedName>
        <fullName evidence="1">Uncharacterized protein</fullName>
    </submittedName>
</protein>
<dbReference type="AlphaFoldDB" id="A0A106QC42"/>
<evidence type="ECO:0000313" key="1">
    <source>
        <dbReference type="EMBL" id="KWA84096.1"/>
    </source>
</evidence>
<accession>A0A106QC42</accession>
<gene>
    <name evidence="1" type="ORF">WL29_22280</name>
</gene>
<name>A0A106QC42_9BURK</name>
<dbReference type="Proteomes" id="UP000060630">
    <property type="component" value="Unassembled WGS sequence"/>
</dbReference>
<dbReference type="EMBL" id="LPHD01000049">
    <property type="protein sequence ID" value="KWA84096.1"/>
    <property type="molecule type" value="Genomic_DNA"/>
</dbReference>
<sequence>MVQTPAGYLRGRIFKHWRINENPHGATVEFPEVVDMGDANGTRYCHVIPFRNMRPVKADAVGEKLFKRLKSLTELNLHGECYATAARALGLPNLVEQFERIERARAQAGYLSPQLYSERYRAYEKLLAEAKRQLSDLQYAQLYLCF</sequence>
<comment type="caution">
    <text evidence="1">The sequence shown here is derived from an EMBL/GenBank/DDBJ whole genome shotgun (WGS) entry which is preliminary data.</text>
</comment>
<evidence type="ECO:0000313" key="2">
    <source>
        <dbReference type="Proteomes" id="UP000060630"/>
    </source>
</evidence>
<organism evidence="1 2">
    <name type="scientific">Burkholderia ubonensis</name>
    <dbReference type="NCBI Taxonomy" id="101571"/>
    <lineage>
        <taxon>Bacteria</taxon>
        <taxon>Pseudomonadati</taxon>
        <taxon>Pseudomonadota</taxon>
        <taxon>Betaproteobacteria</taxon>
        <taxon>Burkholderiales</taxon>
        <taxon>Burkholderiaceae</taxon>
        <taxon>Burkholderia</taxon>
        <taxon>Burkholderia cepacia complex</taxon>
    </lineage>
</organism>
<proteinExistence type="predicted"/>
<reference evidence="1 2" key="1">
    <citation type="submission" date="2015-11" db="EMBL/GenBank/DDBJ databases">
        <title>Expanding the genomic diversity of Burkholderia species for the development of highly accurate diagnostics.</title>
        <authorList>
            <person name="Sahl J."/>
            <person name="Keim P."/>
            <person name="Wagner D."/>
        </authorList>
    </citation>
    <scope>NUCLEOTIDE SEQUENCE [LARGE SCALE GENOMIC DNA]</scope>
    <source>
        <strain evidence="1 2">MSMB2087WGS</strain>
    </source>
</reference>